<dbReference type="PANTHER" id="PTHR19229:SF209">
    <property type="entry name" value="ATP-BINDING CASSETTE SUB-FAMILY A MEMBER 5 ISOFORM X1"/>
    <property type="match status" value="1"/>
</dbReference>
<evidence type="ECO:0000256" key="10">
    <source>
        <dbReference type="SAM" id="MobiDB-lite"/>
    </source>
</evidence>
<dbReference type="GO" id="GO:0005319">
    <property type="term" value="F:lipid transporter activity"/>
    <property type="evidence" value="ECO:0007669"/>
    <property type="project" value="TreeGrafter"/>
</dbReference>
<name>K1S066_MAGGI</name>
<feature type="transmembrane region" description="Helical" evidence="11">
    <location>
        <begin position="382"/>
        <end position="406"/>
    </location>
</feature>
<feature type="compositionally biased region" description="Basic and acidic residues" evidence="10">
    <location>
        <begin position="1830"/>
        <end position="1839"/>
    </location>
</feature>
<dbReference type="GO" id="GO:0016020">
    <property type="term" value="C:membrane"/>
    <property type="evidence" value="ECO:0007669"/>
    <property type="project" value="UniProtKB-SubCell"/>
</dbReference>
<feature type="region of interest" description="Disordered" evidence="10">
    <location>
        <begin position="1726"/>
        <end position="1748"/>
    </location>
</feature>
<feature type="transmembrane region" description="Helical" evidence="11">
    <location>
        <begin position="312"/>
        <end position="332"/>
    </location>
</feature>
<dbReference type="InterPro" id="IPR003439">
    <property type="entry name" value="ABC_transporter-like_ATP-bd"/>
</dbReference>
<evidence type="ECO:0000256" key="9">
    <source>
        <dbReference type="ARBA" id="ARBA00023157"/>
    </source>
</evidence>
<keyword evidence="6 13" id="KW-0067">ATP-binding</keyword>
<evidence type="ECO:0000256" key="7">
    <source>
        <dbReference type="ARBA" id="ARBA00022989"/>
    </source>
</evidence>
<dbReference type="FunFam" id="3.40.50.300:FF:000933">
    <property type="entry name" value="ABC transporter A family member 7"/>
    <property type="match status" value="1"/>
</dbReference>
<dbReference type="GO" id="GO:0016887">
    <property type="term" value="F:ATP hydrolysis activity"/>
    <property type="evidence" value="ECO:0007669"/>
    <property type="project" value="InterPro"/>
</dbReference>
<accession>K1S066</accession>
<feature type="region of interest" description="Disordered" evidence="10">
    <location>
        <begin position="1603"/>
        <end position="1636"/>
    </location>
</feature>
<evidence type="ECO:0000256" key="6">
    <source>
        <dbReference type="ARBA" id="ARBA00022840"/>
    </source>
</evidence>
<keyword evidence="4 11" id="KW-0812">Transmembrane</keyword>
<evidence type="ECO:0000256" key="8">
    <source>
        <dbReference type="ARBA" id="ARBA00023136"/>
    </source>
</evidence>
<dbReference type="InterPro" id="IPR013525">
    <property type="entry name" value="ABC2_TM"/>
</dbReference>
<feature type="transmembrane region" description="Helical" evidence="11">
    <location>
        <begin position="1029"/>
        <end position="1051"/>
    </location>
</feature>
<keyword evidence="7 11" id="KW-1133">Transmembrane helix</keyword>
<dbReference type="SMART" id="SM00382">
    <property type="entry name" value="AAA"/>
    <property type="match status" value="2"/>
</dbReference>
<feature type="compositionally biased region" description="Basic and acidic residues" evidence="10">
    <location>
        <begin position="1846"/>
        <end position="1886"/>
    </location>
</feature>
<dbReference type="EMBL" id="JH816998">
    <property type="protein sequence ID" value="EKC40661.1"/>
    <property type="molecule type" value="Genomic_DNA"/>
</dbReference>
<evidence type="ECO:0000313" key="13">
    <source>
        <dbReference type="EMBL" id="EKC40661.1"/>
    </source>
</evidence>
<feature type="domain" description="ABC transporter" evidence="12">
    <location>
        <begin position="1262"/>
        <end position="1509"/>
    </location>
</feature>
<dbReference type="InterPro" id="IPR036383">
    <property type="entry name" value="TSP1_rpt_sf"/>
</dbReference>
<keyword evidence="5" id="KW-0547">Nucleotide-binding</keyword>
<dbReference type="Gene3D" id="2.20.100.10">
    <property type="entry name" value="Thrombospondin type-1 (TSP1) repeat"/>
    <property type="match status" value="1"/>
</dbReference>
<sequence>MATFIQQFKALMYKHILYKKRNKGQLIQEIVYPIYFVGILAMIKAFLPLDPLPAIPSFPLVRPENFTLEYTDKILVCPNDSLTQAIAGDAAGIFKQIMGLNATPSLEFYPDDVKMVAAFQEKYSQIKGFTGLQFNYNGANLSYAIRMRISDIGDTKTLAYYRTTNEQCRQGTGLDSSSCDVLKYMHTGFSMMQMAADTALMRHHTGVTTIQPLDLSFQLMPMDKYQPDTSYIQIISSLYFVLAYAQFVNFLTANIVNDKEKKIKEGMKMMGLRDSAYWASWAAVYFVLITVVTIVVTLIAYLAQFYKNSNMFLFFLILELYGLSLISFSWLITPFFQKAQTAGGLASLISMVTSLLYLAVSMTRTVTSTGEVTYTIPPVGRAFLSLISPCGVALAIDQSLFLDITVGMDFETIKSGDFPLYGYLLMLVLDAVLYYLLAIYLDNIVPGNYGPRFPPYYIFMKSYWFQSKSSKYNSKADDTDLFFGNDVEHVTQETREKQGIRIYNITKEFPSKEKEKEKVKAVEDLSLEMYEGQITCLLGHNGAGKTTLLNMLSGLVPPSTGTAIVQGYDVSNPSDVVRMRAITGVCPQHDILFDVLTCVEHLTFYAGLKGITGDELKKRINQTIKDVGLEDQKDTFAKDLSGGQKRKLSVAISLIGDPKIIYLDEPTAGMDPYSRRHLWNVLKEKKKNRLILLTTHFMDEADILADRKAFISKGKLRCCGSSLFLKSRFGIGYHLNMVVEPNCKETLFSDMESTSGMSSKAESLGIKSYGVSMTSLEEVFMKLEEDDVSKKLNERTEPAIEDENGHFPHNRVSPLTVNDTCHTQVTIDTDLLDLEKQTENLSKRQFKAMVKMWILLNFRNKANLVFSLVLPVIFVIIGLVVNKTSSNVTYDSKPTPISLQGLPSYARSKLFPSAVPGSPTSSEWTSLINSFYYTDGFSDSSNLLSIAPHYAGMKVSQLQESGTPPKFDGAFTIFYNASATYSIPMLINALTNSILSLQANKTGSTAQVISTTNLPWTADSGQNRFNNGAFSSIILIGMAFIAVAPTFAIYMVKDRETKVRTQLRVAGVSFWMYWGTHLVVDIVKFSFPGILCLDSLSSAGAVGSLILLVLFYIPVAVLFSYFASYMFQKAVTAQQFILTIFIFLGLLPYTAVSMLDMFALEKIARALHIVFSIIDPPYIIFGGLYYIDKCLFDLVIISMLLRMLDIKHTGGDVKDAFPCHQQEITVPHTNTDIIDNEDDDVKAERERVKDIFNKNNISKPVAIAENLRKEFQKNKSQRKCCKKGQKDEIKTAVRNASFAVDDGEVFGLLGPNGAGKTTVINMIVAEIGPTRGRVVVGGHDIQSSMSEAFQVMGYCPQHDALEELMTLKEHLLLYATIRGVQEDRVNDLAEWFIEQLKVQEHANKRSKKLSGGTKRKLSYAISMLGKPRIVLLDEPSTGMDPASKRFLWDTITNSFQNKDRGAILTTHYMEEADALCSRVGIMVNGKLECLGPTQHLKNKFGSGYILEVKLKAGIAHETQDSVEQRMNKLEEYVFSMFSDAVIVERFGLRAQYKIPRNNVKSLAHVFSSLEEGKQTHDMEEYNFSQSSLEQVFLEFAKRQLDENVTDENVDNEQNSLEQSLRRRTSSRDQGRNSSQGSGNVVICCGFFGINYNKTRCNHNRGDYKVSQTNEGIIGVHGNWAAWASWGSCTVKCGGGTKARSRKCTNPAPQYSGNNCAGSSSSSTTCNTHHFPSSNSHRGAKAETDFSSQDEVRFVVPSVRNTPTSTRVRSPLVSSRPPFYRAEPENDETAVGRHMEKAGIVGTFKALIEEVTTTMTEMRSMAARNTNIGNHQEEDRDRYQRTRQVKPNKDHTENGHDVGKKANNEETARHGGKKNEKPDQTEQPKEADMICISKQDLEGMLKDMLADMKGKEHNSNDKSQFSGHNAEEVIMTEMGDEVGHGEGLVSDDNTCRERVTEPANLIQANRYLISRQQPKADATEKKKLVDHVTHYAKHAEAAKGLADNGRSYLHENEDPILLVEGNHFAKMGRKESHDLWASRLRRTTVVPDLASPPRNTAPSYPVLDVEPAKDVLKTPEPLLATESIGAAAIPIIDDFLSCEPNLDFLDKILGYDSFQKSAGHLRIQGGIGAGKGKGKERRGKRKM</sequence>
<dbReference type="CDD" id="cd03263">
    <property type="entry name" value="ABC_subfamily_A"/>
    <property type="match status" value="2"/>
</dbReference>
<dbReference type="InParanoid" id="K1S066"/>
<gene>
    <name evidence="13" type="ORF">CGI_10018629</name>
</gene>
<dbReference type="InterPro" id="IPR026082">
    <property type="entry name" value="ABCA"/>
</dbReference>
<evidence type="ECO:0000256" key="1">
    <source>
        <dbReference type="ARBA" id="ARBA00004141"/>
    </source>
</evidence>
<dbReference type="FunFam" id="3.40.50.300:FF:000335">
    <property type="entry name" value="ATP binding cassette subfamily A member 5"/>
    <property type="match status" value="1"/>
</dbReference>
<keyword evidence="8 11" id="KW-0472">Membrane</keyword>
<dbReference type="PANTHER" id="PTHR19229">
    <property type="entry name" value="ATP-BINDING CASSETTE TRANSPORTER SUBFAMILY A ABCA"/>
    <property type="match status" value="1"/>
</dbReference>
<comment type="subcellular location">
    <subcellularLocation>
        <location evidence="1">Membrane</location>
        <topology evidence="1">Multi-pass membrane protein</topology>
    </subcellularLocation>
</comment>
<dbReference type="Pfam" id="PF00090">
    <property type="entry name" value="TSP_1"/>
    <property type="match status" value="1"/>
</dbReference>
<dbReference type="PROSITE" id="PS00211">
    <property type="entry name" value="ABC_TRANSPORTER_1"/>
    <property type="match status" value="1"/>
</dbReference>
<dbReference type="FunFam" id="2.20.100.10:FF:000001">
    <property type="entry name" value="semaphorin-5A isoform X1"/>
    <property type="match status" value="1"/>
</dbReference>
<feature type="transmembrane region" description="Helical" evidence="11">
    <location>
        <begin position="418"/>
        <end position="441"/>
    </location>
</feature>
<feature type="transmembrane region" description="Helical" evidence="11">
    <location>
        <begin position="30"/>
        <end position="49"/>
    </location>
</feature>
<dbReference type="SUPFAM" id="SSF82895">
    <property type="entry name" value="TSP-1 type 1 repeat"/>
    <property type="match status" value="1"/>
</dbReference>
<dbReference type="SMART" id="SM00209">
    <property type="entry name" value="TSP1"/>
    <property type="match status" value="1"/>
</dbReference>
<feature type="region of interest" description="Disordered" evidence="10">
    <location>
        <begin position="1761"/>
        <end position="1792"/>
    </location>
</feature>
<dbReference type="HOGENOM" id="CLU_000604_19_1_1"/>
<proteinExistence type="inferred from homology"/>
<dbReference type="SUPFAM" id="SSF52540">
    <property type="entry name" value="P-loop containing nucleoside triphosphate hydrolases"/>
    <property type="match status" value="2"/>
</dbReference>
<dbReference type="GO" id="GO:0140359">
    <property type="term" value="F:ABC-type transporter activity"/>
    <property type="evidence" value="ECO:0007669"/>
    <property type="project" value="InterPro"/>
</dbReference>
<organism evidence="13">
    <name type="scientific">Magallana gigas</name>
    <name type="common">Pacific oyster</name>
    <name type="synonym">Crassostrea gigas</name>
    <dbReference type="NCBI Taxonomy" id="29159"/>
    <lineage>
        <taxon>Eukaryota</taxon>
        <taxon>Metazoa</taxon>
        <taxon>Spiralia</taxon>
        <taxon>Lophotrochozoa</taxon>
        <taxon>Mollusca</taxon>
        <taxon>Bivalvia</taxon>
        <taxon>Autobranchia</taxon>
        <taxon>Pteriomorphia</taxon>
        <taxon>Ostreida</taxon>
        <taxon>Ostreoidea</taxon>
        <taxon>Ostreidae</taxon>
        <taxon>Magallana</taxon>
    </lineage>
</organism>
<feature type="transmembrane region" description="Helical" evidence="11">
    <location>
        <begin position="1071"/>
        <end position="1093"/>
    </location>
</feature>
<evidence type="ECO:0000256" key="5">
    <source>
        <dbReference type="ARBA" id="ARBA00022741"/>
    </source>
</evidence>
<dbReference type="InterPro" id="IPR000884">
    <property type="entry name" value="TSP1_rpt"/>
</dbReference>
<evidence type="ECO:0000256" key="4">
    <source>
        <dbReference type="ARBA" id="ARBA00022692"/>
    </source>
</evidence>
<evidence type="ECO:0000256" key="3">
    <source>
        <dbReference type="ARBA" id="ARBA00022448"/>
    </source>
</evidence>
<feature type="transmembrane region" description="Helical" evidence="11">
    <location>
        <begin position="344"/>
        <end position="362"/>
    </location>
</feature>
<keyword evidence="9" id="KW-1015">Disulfide bond</keyword>
<reference evidence="13" key="1">
    <citation type="journal article" date="2012" name="Nature">
        <title>The oyster genome reveals stress adaptation and complexity of shell formation.</title>
        <authorList>
            <person name="Zhang G."/>
            <person name="Fang X."/>
            <person name="Guo X."/>
            <person name="Li L."/>
            <person name="Luo R."/>
            <person name="Xu F."/>
            <person name="Yang P."/>
            <person name="Zhang L."/>
            <person name="Wang X."/>
            <person name="Qi H."/>
            <person name="Xiong Z."/>
            <person name="Que H."/>
            <person name="Xie Y."/>
            <person name="Holland P.W."/>
            <person name="Paps J."/>
            <person name="Zhu Y."/>
            <person name="Wu F."/>
            <person name="Chen Y."/>
            <person name="Wang J."/>
            <person name="Peng C."/>
            <person name="Meng J."/>
            <person name="Yang L."/>
            <person name="Liu J."/>
            <person name="Wen B."/>
            <person name="Zhang N."/>
            <person name="Huang Z."/>
            <person name="Zhu Q."/>
            <person name="Feng Y."/>
            <person name="Mount A."/>
            <person name="Hedgecock D."/>
            <person name="Xu Z."/>
            <person name="Liu Y."/>
            <person name="Domazet-Loso T."/>
            <person name="Du Y."/>
            <person name="Sun X."/>
            <person name="Zhang S."/>
            <person name="Liu B."/>
            <person name="Cheng P."/>
            <person name="Jiang X."/>
            <person name="Li J."/>
            <person name="Fan D."/>
            <person name="Wang W."/>
            <person name="Fu W."/>
            <person name="Wang T."/>
            <person name="Wang B."/>
            <person name="Zhang J."/>
            <person name="Peng Z."/>
            <person name="Li Y."/>
            <person name="Li N."/>
            <person name="Wang J."/>
            <person name="Chen M."/>
            <person name="He Y."/>
            <person name="Tan F."/>
            <person name="Song X."/>
            <person name="Zheng Q."/>
            <person name="Huang R."/>
            <person name="Yang H."/>
            <person name="Du X."/>
            <person name="Chen L."/>
            <person name="Yang M."/>
            <person name="Gaffney P.M."/>
            <person name="Wang S."/>
            <person name="Luo L."/>
            <person name="She Z."/>
            <person name="Ming Y."/>
            <person name="Huang W."/>
            <person name="Zhang S."/>
            <person name="Huang B."/>
            <person name="Zhang Y."/>
            <person name="Qu T."/>
            <person name="Ni P."/>
            <person name="Miao G."/>
            <person name="Wang J."/>
            <person name="Wang Q."/>
            <person name="Steinberg C.E."/>
            <person name="Wang H."/>
            <person name="Li N."/>
            <person name="Qian L."/>
            <person name="Zhang G."/>
            <person name="Li Y."/>
            <person name="Yang H."/>
            <person name="Liu X."/>
            <person name="Wang J."/>
            <person name="Yin Y."/>
            <person name="Wang J."/>
        </authorList>
    </citation>
    <scope>NUCLEOTIDE SEQUENCE [LARGE SCALE GENOMIC DNA]</scope>
    <source>
        <strain evidence="13">05x7-T-G4-1.051#20</strain>
    </source>
</reference>
<feature type="transmembrane region" description="Helical" evidence="11">
    <location>
        <begin position="277"/>
        <end position="306"/>
    </location>
</feature>
<dbReference type="Gene3D" id="3.40.50.300">
    <property type="entry name" value="P-loop containing nucleotide triphosphate hydrolases"/>
    <property type="match status" value="2"/>
</dbReference>
<dbReference type="PROSITE" id="PS50092">
    <property type="entry name" value="TSP1"/>
    <property type="match status" value="1"/>
</dbReference>
<dbReference type="InterPro" id="IPR027417">
    <property type="entry name" value="P-loop_NTPase"/>
</dbReference>
<feature type="region of interest" description="Disordered" evidence="10">
    <location>
        <begin position="1822"/>
        <end position="1886"/>
    </location>
</feature>
<dbReference type="InterPro" id="IPR003593">
    <property type="entry name" value="AAA+_ATPase"/>
</dbReference>
<evidence type="ECO:0000259" key="12">
    <source>
        <dbReference type="PROSITE" id="PS50893"/>
    </source>
</evidence>
<protein>
    <submittedName>
        <fullName evidence="13">ATP-binding cassette sub-family A member 5</fullName>
    </submittedName>
</protein>
<evidence type="ECO:0000256" key="2">
    <source>
        <dbReference type="ARBA" id="ARBA00008869"/>
    </source>
</evidence>
<evidence type="ECO:0000256" key="11">
    <source>
        <dbReference type="SAM" id="Phobius"/>
    </source>
</evidence>
<feature type="transmembrane region" description="Helical" evidence="11">
    <location>
        <begin position="1133"/>
        <end position="1155"/>
    </location>
</feature>
<dbReference type="PROSITE" id="PS50893">
    <property type="entry name" value="ABC_TRANSPORTER_2"/>
    <property type="match status" value="2"/>
</dbReference>
<feature type="transmembrane region" description="Helical" evidence="11">
    <location>
        <begin position="864"/>
        <end position="881"/>
    </location>
</feature>
<comment type="similarity">
    <text evidence="2">Belongs to the ABC transporter superfamily. ABCA family.</text>
</comment>
<dbReference type="Pfam" id="PF00005">
    <property type="entry name" value="ABC_tran"/>
    <property type="match status" value="2"/>
</dbReference>
<dbReference type="InterPro" id="IPR017871">
    <property type="entry name" value="ABC_transporter-like_CS"/>
</dbReference>
<dbReference type="Pfam" id="PF12698">
    <property type="entry name" value="ABC2_membrane_3"/>
    <property type="match status" value="2"/>
</dbReference>
<feature type="transmembrane region" description="Helical" evidence="11">
    <location>
        <begin position="1105"/>
        <end position="1127"/>
    </location>
</feature>
<feature type="domain" description="ABC transporter" evidence="12">
    <location>
        <begin position="500"/>
        <end position="738"/>
    </location>
</feature>
<dbReference type="GO" id="GO:0005524">
    <property type="term" value="F:ATP binding"/>
    <property type="evidence" value="ECO:0007669"/>
    <property type="project" value="UniProtKB-KW"/>
</dbReference>
<keyword evidence="3" id="KW-0813">Transport</keyword>